<protein>
    <recommendedName>
        <fullName evidence="7">UDP-N-acetylmuramoyl-L-alanyl-D-glutamate--2,6-diaminopimelate ligase</fullName>
        <ecNumber evidence="7">6.3.2.13</ecNumber>
    </recommendedName>
    <alternativeName>
        <fullName evidence="7">Meso-A2pm-adding enzyme</fullName>
    </alternativeName>
    <alternativeName>
        <fullName evidence="7">Meso-diaminopimelate-adding enzyme</fullName>
    </alternativeName>
    <alternativeName>
        <fullName evidence="7">UDP-MurNAc-L-Ala-D-Glu:meso-diaminopimelate ligase</fullName>
    </alternativeName>
    <alternativeName>
        <fullName evidence="7">UDP-MurNAc-tripeptide synthetase</fullName>
    </alternativeName>
    <alternativeName>
        <fullName evidence="7">UDP-N-acetylmuramyl-tripeptide synthetase</fullName>
    </alternativeName>
</protein>
<comment type="caution">
    <text evidence="13">The sequence shown here is derived from an EMBL/GenBank/DDBJ whole genome shotgun (WGS) entry which is preliminary data.</text>
</comment>
<feature type="short sequence motif" description="Meso-diaminopimelate recognition motif" evidence="7">
    <location>
        <begin position="422"/>
        <end position="425"/>
    </location>
</feature>
<dbReference type="Pfam" id="PF01225">
    <property type="entry name" value="Mur_ligase"/>
    <property type="match status" value="1"/>
</dbReference>
<comment type="caution">
    <text evidence="7">Lacks conserved residue(s) required for the propagation of feature annotation.</text>
</comment>
<dbReference type="InterPro" id="IPR036615">
    <property type="entry name" value="Mur_ligase_C_dom_sf"/>
</dbReference>
<evidence type="ECO:0000256" key="7">
    <source>
        <dbReference type="HAMAP-Rule" id="MF_00208"/>
    </source>
</evidence>
<evidence type="ECO:0000256" key="2">
    <source>
        <dbReference type="ARBA" id="ARBA00022618"/>
    </source>
</evidence>
<dbReference type="Gene3D" id="3.90.190.20">
    <property type="entry name" value="Mur ligase, C-terminal domain"/>
    <property type="match status" value="1"/>
</dbReference>
<keyword evidence="5 7" id="KW-0131">Cell cycle</keyword>
<feature type="compositionally biased region" description="Low complexity" evidence="9">
    <location>
        <begin position="506"/>
        <end position="529"/>
    </location>
</feature>
<dbReference type="EMBL" id="BKBA01000013">
    <property type="protein sequence ID" value="GEQ15175.1"/>
    <property type="molecule type" value="Genomic_DNA"/>
</dbReference>
<dbReference type="Pfam" id="PF08245">
    <property type="entry name" value="Mur_ligase_M"/>
    <property type="match status" value="1"/>
</dbReference>
<name>A0A512T4M5_9MICO</name>
<feature type="binding site" evidence="7">
    <location>
        <position position="202"/>
    </location>
    <ligand>
        <name>UDP-N-acetyl-alpha-D-muramoyl-L-alanyl-D-glutamate</name>
        <dbReference type="ChEBI" id="CHEBI:83900"/>
    </ligand>
</feature>
<dbReference type="Pfam" id="PF02875">
    <property type="entry name" value="Mur_ligase_C"/>
    <property type="match status" value="1"/>
</dbReference>
<comment type="function">
    <text evidence="7">Catalyzes the addition of meso-diaminopimelic acid to the nucleotide precursor UDP-N-acetylmuramoyl-L-alanyl-D-glutamate (UMAG) in the biosynthesis of bacterial cell-wall peptidoglycan.</text>
</comment>
<dbReference type="InterPro" id="IPR013221">
    <property type="entry name" value="Mur_ligase_cen"/>
</dbReference>
<evidence type="ECO:0000256" key="6">
    <source>
        <dbReference type="ARBA" id="ARBA00023316"/>
    </source>
</evidence>
<dbReference type="SUPFAM" id="SSF53244">
    <property type="entry name" value="MurD-like peptide ligases, peptide-binding domain"/>
    <property type="match status" value="1"/>
</dbReference>
<dbReference type="SUPFAM" id="SSF53623">
    <property type="entry name" value="MurD-like peptide ligases, catalytic domain"/>
    <property type="match status" value="1"/>
</dbReference>
<dbReference type="GO" id="GO:0009252">
    <property type="term" value="P:peptidoglycan biosynthetic process"/>
    <property type="evidence" value="ECO:0007669"/>
    <property type="project" value="UniProtKB-UniRule"/>
</dbReference>
<proteinExistence type="inferred from homology"/>
<dbReference type="Gene3D" id="3.40.1190.10">
    <property type="entry name" value="Mur-like, catalytic domain"/>
    <property type="match status" value="1"/>
</dbReference>
<keyword evidence="4 7" id="KW-0573">Peptidoglycan synthesis</keyword>
<dbReference type="PANTHER" id="PTHR23135">
    <property type="entry name" value="MUR LIGASE FAMILY MEMBER"/>
    <property type="match status" value="1"/>
</dbReference>
<reference evidence="13 14" key="1">
    <citation type="submission" date="2019-07" db="EMBL/GenBank/DDBJ databases">
        <title>Whole genome shotgun sequence of Knoellia locipacati NBRC 109775.</title>
        <authorList>
            <person name="Hosoyama A."/>
            <person name="Uohara A."/>
            <person name="Ohji S."/>
            <person name="Ichikawa N."/>
        </authorList>
    </citation>
    <scope>NUCLEOTIDE SEQUENCE [LARGE SCALE GENOMIC DNA]</scope>
    <source>
        <strain evidence="13 14">NBRC 109775</strain>
    </source>
</reference>
<feature type="modified residue" description="N6-carboxylysine" evidence="7">
    <location>
        <position position="236"/>
    </location>
</feature>
<accession>A0A512T4M5</accession>
<dbReference type="OrthoDB" id="9800958at2"/>
<feature type="domain" description="Mur ligase N-terminal catalytic" evidence="10">
    <location>
        <begin position="35"/>
        <end position="112"/>
    </location>
</feature>
<comment type="catalytic activity">
    <reaction evidence="7">
        <text>UDP-N-acetyl-alpha-D-muramoyl-L-alanyl-D-glutamate + meso-2,6-diaminopimelate + ATP = UDP-N-acetyl-alpha-D-muramoyl-L-alanyl-gamma-D-glutamyl-meso-2,6-diaminopimelate + ADP + phosphate + H(+)</text>
        <dbReference type="Rhea" id="RHEA:23676"/>
        <dbReference type="ChEBI" id="CHEBI:15378"/>
        <dbReference type="ChEBI" id="CHEBI:30616"/>
        <dbReference type="ChEBI" id="CHEBI:43474"/>
        <dbReference type="ChEBI" id="CHEBI:57791"/>
        <dbReference type="ChEBI" id="CHEBI:83900"/>
        <dbReference type="ChEBI" id="CHEBI:83905"/>
        <dbReference type="ChEBI" id="CHEBI:456216"/>
        <dbReference type="EC" id="6.3.2.13"/>
    </reaction>
</comment>
<dbReference type="GO" id="GO:0008765">
    <property type="term" value="F:UDP-N-acetylmuramoylalanyl-D-glutamate-2,6-diaminopimelate ligase activity"/>
    <property type="evidence" value="ECO:0007669"/>
    <property type="project" value="UniProtKB-UniRule"/>
</dbReference>
<evidence type="ECO:0000256" key="9">
    <source>
        <dbReference type="SAM" id="MobiDB-lite"/>
    </source>
</evidence>
<gene>
    <name evidence="7 13" type="primary">murE</name>
    <name evidence="13" type="ORF">KLO01_32220</name>
</gene>
<dbReference type="Gene3D" id="3.40.1390.10">
    <property type="entry name" value="MurE/MurF, N-terminal domain"/>
    <property type="match status" value="1"/>
</dbReference>
<dbReference type="NCBIfam" id="NF001126">
    <property type="entry name" value="PRK00139.1-4"/>
    <property type="match status" value="1"/>
</dbReference>
<sequence length="537" mass="55921">MSAPRPASRDSSSLRELALLVDASIETSADLDVGVTGVTLDSRAVQPGDLYAALPGARAHGADFAAQAQAAGASAVLTDADGAERLRAAAVALPALVVEQPRAVLGALSARIYDTTEQSLTMVGITGTNGKTTTAYLVSSALAVLGHRTGLIGTVETRIGDERIKSVRTTPEATDLHAILAVMEERDTDTCVMEVSSHALSQHRVDGVVFDLALFTNLSQDHLDFHADMEDYFSAKARLFSTEHSLRGLVCVDDVWGRRLVERSGVPVTTLTTLPDADADWTVTVDEQEPSRFVLRGRGIELDLRSALPGDFNVANTAMAAVALLLLGEETDAVSRAILTDPHVPGRMERVTSSTDGDDLLAVVDYAHTPDAVEAALAALRPSTTGRLVVVLGAGGDRDRGKRQGMGRAAAGLADAVVVTDDNPRGEDPSSIRAAVLEGARSVDSSSTLVEVGGRREAIREAVRLAREGGPGSVVAVVGKGHETGQEVAGVVHPFDDREELRAALDAADGEAGAAGAAGGTTNDETTTTDTDEETTG</sequence>
<keyword evidence="7" id="KW-0547">Nucleotide-binding</keyword>
<evidence type="ECO:0000256" key="5">
    <source>
        <dbReference type="ARBA" id="ARBA00023306"/>
    </source>
</evidence>
<keyword evidence="7 13" id="KW-0436">Ligase</keyword>
<evidence type="ECO:0000313" key="13">
    <source>
        <dbReference type="EMBL" id="GEQ15175.1"/>
    </source>
</evidence>
<keyword evidence="14" id="KW-1185">Reference proteome</keyword>
<feature type="binding site" evidence="7">
    <location>
        <position position="42"/>
    </location>
    <ligand>
        <name>UDP-N-acetyl-alpha-D-muramoyl-L-alanyl-D-glutamate</name>
        <dbReference type="ChEBI" id="CHEBI:83900"/>
    </ligand>
</feature>
<evidence type="ECO:0000256" key="8">
    <source>
        <dbReference type="RuleBase" id="RU004135"/>
    </source>
</evidence>
<dbReference type="GO" id="GO:0008360">
    <property type="term" value="P:regulation of cell shape"/>
    <property type="evidence" value="ECO:0007669"/>
    <property type="project" value="UniProtKB-KW"/>
</dbReference>
<dbReference type="GO" id="GO:0051301">
    <property type="term" value="P:cell division"/>
    <property type="evidence" value="ECO:0007669"/>
    <property type="project" value="UniProtKB-KW"/>
</dbReference>
<dbReference type="InterPro" id="IPR000713">
    <property type="entry name" value="Mur_ligase_N"/>
</dbReference>
<dbReference type="PANTHER" id="PTHR23135:SF4">
    <property type="entry name" value="UDP-N-ACETYLMURAMOYL-L-ALANYL-D-GLUTAMATE--2,6-DIAMINOPIMELATE LIGASE MURE HOMOLOG, CHLOROPLASTIC"/>
    <property type="match status" value="1"/>
</dbReference>
<keyword evidence="3 7" id="KW-0133">Cell shape</keyword>
<organism evidence="13 14">
    <name type="scientific">Knoellia locipacati</name>
    <dbReference type="NCBI Taxonomy" id="882824"/>
    <lineage>
        <taxon>Bacteria</taxon>
        <taxon>Bacillati</taxon>
        <taxon>Actinomycetota</taxon>
        <taxon>Actinomycetes</taxon>
        <taxon>Micrococcales</taxon>
        <taxon>Intrasporangiaceae</taxon>
        <taxon>Knoellia</taxon>
    </lineage>
</organism>
<feature type="binding site" evidence="7">
    <location>
        <position position="204"/>
    </location>
    <ligand>
        <name>UDP-N-acetyl-alpha-D-muramoyl-L-alanyl-D-glutamate</name>
        <dbReference type="ChEBI" id="CHEBI:83900"/>
    </ligand>
</feature>
<feature type="domain" description="Mur ligase C-terminal" evidence="11">
    <location>
        <begin position="346"/>
        <end position="481"/>
    </location>
</feature>
<keyword evidence="7" id="KW-0460">Magnesium</keyword>
<dbReference type="HAMAP" id="MF_00208">
    <property type="entry name" value="MurE"/>
    <property type="match status" value="1"/>
</dbReference>
<dbReference type="NCBIfam" id="NF001124">
    <property type="entry name" value="PRK00139.1-2"/>
    <property type="match status" value="1"/>
</dbReference>
<evidence type="ECO:0000256" key="1">
    <source>
        <dbReference type="ARBA" id="ARBA00005898"/>
    </source>
</evidence>
<dbReference type="GO" id="GO:0005737">
    <property type="term" value="C:cytoplasm"/>
    <property type="evidence" value="ECO:0007669"/>
    <property type="project" value="UniProtKB-SubCell"/>
</dbReference>
<feature type="binding site" evidence="7">
    <location>
        <begin position="422"/>
        <end position="425"/>
    </location>
    <ligand>
        <name>meso-2,6-diaminopimelate</name>
        <dbReference type="ChEBI" id="CHEBI:57791"/>
    </ligand>
</feature>
<comment type="subcellular location">
    <subcellularLocation>
        <location evidence="7 8">Cytoplasm</location>
    </subcellularLocation>
</comment>
<feature type="binding site" evidence="7">
    <location>
        <position position="398"/>
    </location>
    <ligand>
        <name>meso-2,6-diaminopimelate</name>
        <dbReference type="ChEBI" id="CHEBI:57791"/>
    </ligand>
</feature>
<dbReference type="SUPFAM" id="SSF63418">
    <property type="entry name" value="MurE/MurF N-terminal domain"/>
    <property type="match status" value="1"/>
</dbReference>
<feature type="domain" description="Mur ligase central" evidence="12">
    <location>
        <begin position="125"/>
        <end position="323"/>
    </location>
</feature>
<dbReference type="InterPro" id="IPR036565">
    <property type="entry name" value="Mur-like_cat_sf"/>
</dbReference>
<evidence type="ECO:0000259" key="11">
    <source>
        <dbReference type="Pfam" id="PF02875"/>
    </source>
</evidence>
<comment type="PTM">
    <text evidence="7">Carboxylation is probably crucial for Mg(2+) binding and, consequently, for the gamma-phosphate positioning of ATP.</text>
</comment>
<feature type="binding site" evidence="7">
    <location>
        <begin position="169"/>
        <end position="170"/>
    </location>
    <ligand>
        <name>UDP-N-acetyl-alpha-D-muramoyl-L-alanyl-D-glutamate</name>
        <dbReference type="ChEBI" id="CHEBI:83900"/>
    </ligand>
</feature>
<dbReference type="EC" id="6.3.2.13" evidence="7"/>
<dbReference type="Proteomes" id="UP000321793">
    <property type="component" value="Unassembled WGS sequence"/>
</dbReference>
<keyword evidence="2 7" id="KW-0132">Cell division</keyword>
<comment type="pathway">
    <text evidence="7 8">Cell wall biogenesis; peptidoglycan biosynthesis.</text>
</comment>
<dbReference type="GO" id="GO:0071555">
    <property type="term" value="P:cell wall organization"/>
    <property type="evidence" value="ECO:0007669"/>
    <property type="project" value="UniProtKB-KW"/>
</dbReference>
<dbReference type="GO" id="GO:0000287">
    <property type="term" value="F:magnesium ion binding"/>
    <property type="evidence" value="ECO:0007669"/>
    <property type="project" value="UniProtKB-UniRule"/>
</dbReference>
<feature type="region of interest" description="Disordered" evidence="9">
    <location>
        <begin position="506"/>
        <end position="537"/>
    </location>
</feature>
<feature type="binding site" evidence="7">
    <location>
        <position position="40"/>
    </location>
    <ligand>
        <name>UDP-N-acetyl-alpha-D-muramoyl-L-alanyl-D-glutamate</name>
        <dbReference type="ChEBI" id="CHEBI:83900"/>
    </ligand>
</feature>
<dbReference type="RefSeq" id="WP_147067027.1">
    <property type="nucleotide sequence ID" value="NZ_BAABDN010000002.1"/>
</dbReference>
<evidence type="ECO:0000259" key="10">
    <source>
        <dbReference type="Pfam" id="PF01225"/>
    </source>
</evidence>
<dbReference type="InterPro" id="IPR004101">
    <property type="entry name" value="Mur_ligase_C"/>
</dbReference>
<feature type="binding site" evidence="7">
    <location>
        <position position="196"/>
    </location>
    <ligand>
        <name>UDP-N-acetyl-alpha-D-muramoyl-L-alanyl-D-glutamate</name>
        <dbReference type="ChEBI" id="CHEBI:83900"/>
    </ligand>
</feature>
<feature type="binding site" evidence="7">
    <location>
        <begin position="127"/>
        <end position="133"/>
    </location>
    <ligand>
        <name>ATP</name>
        <dbReference type="ChEBI" id="CHEBI:30616"/>
    </ligand>
</feature>
<dbReference type="NCBIfam" id="TIGR01085">
    <property type="entry name" value="murE"/>
    <property type="match status" value="1"/>
</dbReference>
<evidence type="ECO:0000259" key="12">
    <source>
        <dbReference type="Pfam" id="PF08245"/>
    </source>
</evidence>
<evidence type="ECO:0000256" key="3">
    <source>
        <dbReference type="ARBA" id="ARBA00022960"/>
    </source>
</evidence>
<comment type="similarity">
    <text evidence="1 7">Belongs to the MurCDEF family. MurE subfamily.</text>
</comment>
<evidence type="ECO:0000256" key="4">
    <source>
        <dbReference type="ARBA" id="ARBA00022984"/>
    </source>
</evidence>
<dbReference type="UniPathway" id="UPA00219"/>
<dbReference type="AlphaFoldDB" id="A0A512T4M5"/>
<feature type="binding site" evidence="7">
    <location>
        <position position="479"/>
    </location>
    <ligand>
        <name>meso-2,6-diaminopimelate</name>
        <dbReference type="ChEBI" id="CHEBI:57791"/>
    </ligand>
</feature>
<dbReference type="GO" id="GO:0005524">
    <property type="term" value="F:ATP binding"/>
    <property type="evidence" value="ECO:0007669"/>
    <property type="project" value="UniProtKB-UniRule"/>
</dbReference>
<keyword evidence="7" id="KW-0963">Cytoplasm</keyword>
<dbReference type="InterPro" id="IPR005761">
    <property type="entry name" value="UDP-N-AcMur-Glu-dNH2Pim_ligase"/>
</dbReference>
<dbReference type="InterPro" id="IPR035911">
    <property type="entry name" value="MurE/MurF_N"/>
</dbReference>
<feature type="binding site" evidence="7">
    <location>
        <position position="483"/>
    </location>
    <ligand>
        <name>meso-2,6-diaminopimelate</name>
        <dbReference type="ChEBI" id="CHEBI:57791"/>
    </ligand>
</feature>
<keyword evidence="6 7" id="KW-0961">Cell wall biogenesis/degradation</keyword>
<comment type="cofactor">
    <cofactor evidence="7">
        <name>Mg(2+)</name>
        <dbReference type="ChEBI" id="CHEBI:18420"/>
    </cofactor>
</comment>
<keyword evidence="7" id="KW-0067">ATP-binding</keyword>
<evidence type="ECO:0000313" key="14">
    <source>
        <dbReference type="Proteomes" id="UP000321793"/>
    </source>
</evidence>